<reference evidence="1" key="1">
    <citation type="submission" date="2019-01" db="EMBL/GenBank/DDBJ databases">
        <title>Colletotrichum abscissum LGMF1257.</title>
        <authorList>
            <person name="Baroncelli R."/>
        </authorList>
    </citation>
    <scope>NUCLEOTIDE SEQUENCE</scope>
    <source>
        <strain evidence="1">Ca142</strain>
    </source>
</reference>
<dbReference type="AlphaFoldDB" id="A0A9P9XLE8"/>
<dbReference type="Proteomes" id="UP001056436">
    <property type="component" value="Unassembled WGS sequence"/>
</dbReference>
<accession>A0A9P9XLE8</accession>
<dbReference type="EMBL" id="SDAQ01000017">
    <property type="protein sequence ID" value="KAI3555538.1"/>
    <property type="molecule type" value="Genomic_DNA"/>
</dbReference>
<evidence type="ECO:0000313" key="1">
    <source>
        <dbReference type="EMBL" id="KAI3555538.1"/>
    </source>
</evidence>
<name>A0A9P9XLE8_9PEZI</name>
<organism evidence="1 2">
    <name type="scientific">Colletotrichum abscissum</name>
    <dbReference type="NCBI Taxonomy" id="1671311"/>
    <lineage>
        <taxon>Eukaryota</taxon>
        <taxon>Fungi</taxon>
        <taxon>Dikarya</taxon>
        <taxon>Ascomycota</taxon>
        <taxon>Pezizomycotina</taxon>
        <taxon>Sordariomycetes</taxon>
        <taxon>Hypocreomycetidae</taxon>
        <taxon>Glomerellales</taxon>
        <taxon>Glomerellaceae</taxon>
        <taxon>Colletotrichum</taxon>
        <taxon>Colletotrichum acutatum species complex</taxon>
    </lineage>
</organism>
<comment type="caution">
    <text evidence="1">The sequence shown here is derived from an EMBL/GenBank/DDBJ whole genome shotgun (WGS) entry which is preliminary data.</text>
</comment>
<dbReference type="OrthoDB" id="10583713at2759"/>
<gene>
    <name evidence="1" type="ORF">CABS02_04294</name>
</gene>
<protein>
    <submittedName>
        <fullName evidence="1">Uncharacterized protein</fullName>
    </submittedName>
</protein>
<keyword evidence="2" id="KW-1185">Reference proteome</keyword>
<sequence>MPCRPCISTASGGTEQRRDRFSIVPSSPGLAWRKRGDGPGAKTRPLVSRTLFFRGPYHVEQWFKPPTLFGRRLPPANRCFSKSSEAFVLRLLLTQRGGGTLKRRGRLGSPLLSWRLSFPRSGAGWSKGGNLRIRQFRFASFWGFPVDQEGHAFGRFRRGRCVCFVDELWTGTHSRTAWVFCELD</sequence>
<proteinExistence type="predicted"/>
<evidence type="ECO:0000313" key="2">
    <source>
        <dbReference type="Proteomes" id="UP001056436"/>
    </source>
</evidence>